<name>A0AA90NGV9_9ACTN</name>
<keyword evidence="5" id="KW-0805">Transcription regulation</keyword>
<dbReference type="RefSeq" id="WP_220657821.1">
    <property type="nucleotide sequence ID" value="NZ_CBCSFC010000040.1"/>
</dbReference>
<evidence type="ECO:0000259" key="12">
    <source>
        <dbReference type="Pfam" id="PF22618"/>
    </source>
</evidence>
<keyword evidence="6 10" id="KW-0472">Membrane</keyword>
<feature type="domain" description="Anti-sigma-K factor RskA N-terminal" evidence="12">
    <location>
        <begin position="12"/>
        <end position="59"/>
    </location>
</feature>
<evidence type="ECO:0000256" key="4">
    <source>
        <dbReference type="ARBA" id="ARBA00022989"/>
    </source>
</evidence>
<evidence type="ECO:0000313" key="13">
    <source>
        <dbReference type="EMBL" id="MDP0398234.1"/>
    </source>
</evidence>
<dbReference type="GO" id="GO:0005886">
    <property type="term" value="C:plasma membrane"/>
    <property type="evidence" value="ECO:0007669"/>
    <property type="project" value="UniProtKB-SubCell"/>
</dbReference>
<organism evidence="13 14">
    <name type="scientific">Tsukamurella strandjordii</name>
    <dbReference type="NCBI Taxonomy" id="147577"/>
    <lineage>
        <taxon>Bacteria</taxon>
        <taxon>Bacillati</taxon>
        <taxon>Actinomycetota</taxon>
        <taxon>Actinomycetes</taxon>
        <taxon>Mycobacteriales</taxon>
        <taxon>Tsukamurellaceae</taxon>
        <taxon>Tsukamurella</taxon>
    </lineage>
</organism>
<sequence length="253" mass="26146">MNATPPLPPDELLDLAEPYALYALEADEIRRVEASLDATEADTRRHFDGRVRDVRETMAAQAETFAEQPAPGTFDRILGGLVGESGATPLRAPSTPARGARSRRRMQALAAAAMVIVAVAVGVLVGRGIGTDSAPGAPDSSAVLAAPDARTTQARVGNATISLVYSREKNAGVVLMNDVPPPKDGTVYQMWLMDPGGGARSRGTMTQQDVRPTTTAAVPGLDGATTFGISIEAPGGATTPSDQIVATLDIAGS</sequence>
<feature type="domain" description="Anti-sigma K factor RskA C-terminal" evidence="11">
    <location>
        <begin position="110"/>
        <end position="242"/>
    </location>
</feature>
<evidence type="ECO:0000256" key="6">
    <source>
        <dbReference type="ARBA" id="ARBA00023136"/>
    </source>
</evidence>
<keyword evidence="14" id="KW-1185">Reference proteome</keyword>
<protein>
    <recommendedName>
        <fullName evidence="9">Regulator of SigK</fullName>
    </recommendedName>
    <alternativeName>
        <fullName evidence="8">Sigma-K anti-sigma factor RskA</fullName>
    </alternativeName>
</protein>
<gene>
    <name evidence="13" type="ORF">Q7X28_09885</name>
</gene>
<dbReference type="EMBL" id="JAUTIX010000003">
    <property type="protein sequence ID" value="MDP0398234.1"/>
    <property type="molecule type" value="Genomic_DNA"/>
</dbReference>
<dbReference type="PANTHER" id="PTHR37461:SF1">
    <property type="entry name" value="ANTI-SIGMA-K FACTOR RSKA"/>
    <property type="match status" value="1"/>
</dbReference>
<evidence type="ECO:0000313" key="14">
    <source>
        <dbReference type="Proteomes" id="UP001178281"/>
    </source>
</evidence>
<evidence type="ECO:0000256" key="9">
    <source>
        <dbReference type="ARBA" id="ARBA00030803"/>
    </source>
</evidence>
<evidence type="ECO:0000256" key="8">
    <source>
        <dbReference type="ARBA" id="ARBA00029829"/>
    </source>
</evidence>
<reference evidence="13" key="1">
    <citation type="submission" date="2023-08" db="EMBL/GenBank/DDBJ databases">
        <title>The draft genome of Tsukamurella strandjordii strain 050030.</title>
        <authorList>
            <person name="Zhao F."/>
            <person name="Feng Y."/>
            <person name="Zong Z."/>
        </authorList>
    </citation>
    <scope>NUCLEOTIDE SEQUENCE</scope>
    <source>
        <strain evidence="13">050030</strain>
    </source>
</reference>
<evidence type="ECO:0000256" key="3">
    <source>
        <dbReference type="ARBA" id="ARBA00022692"/>
    </source>
</evidence>
<keyword evidence="3 10" id="KW-0812">Transmembrane</keyword>
<evidence type="ECO:0000256" key="1">
    <source>
        <dbReference type="ARBA" id="ARBA00004162"/>
    </source>
</evidence>
<dbReference type="Proteomes" id="UP001178281">
    <property type="component" value="Unassembled WGS sequence"/>
</dbReference>
<dbReference type="GO" id="GO:0006417">
    <property type="term" value="P:regulation of translation"/>
    <property type="evidence" value="ECO:0007669"/>
    <property type="project" value="TreeGrafter"/>
</dbReference>
<evidence type="ECO:0000256" key="2">
    <source>
        <dbReference type="ARBA" id="ARBA00022475"/>
    </source>
</evidence>
<dbReference type="Gene3D" id="1.10.10.1320">
    <property type="entry name" value="Anti-sigma factor, zinc-finger domain"/>
    <property type="match status" value="1"/>
</dbReference>
<keyword evidence="2" id="KW-1003">Cell membrane</keyword>
<dbReference type="AlphaFoldDB" id="A0AA90NGV9"/>
<comment type="caution">
    <text evidence="13">The sequence shown here is derived from an EMBL/GenBank/DDBJ whole genome shotgun (WGS) entry which is preliminary data.</text>
</comment>
<dbReference type="InterPro" id="IPR041916">
    <property type="entry name" value="Anti_sigma_zinc_sf"/>
</dbReference>
<dbReference type="InterPro" id="IPR051474">
    <property type="entry name" value="Anti-sigma-K/W_factor"/>
</dbReference>
<evidence type="ECO:0000256" key="10">
    <source>
        <dbReference type="SAM" id="Phobius"/>
    </source>
</evidence>
<accession>A0AA90NGV9</accession>
<dbReference type="PANTHER" id="PTHR37461">
    <property type="entry name" value="ANTI-SIGMA-K FACTOR RSKA"/>
    <property type="match status" value="1"/>
</dbReference>
<dbReference type="InterPro" id="IPR018764">
    <property type="entry name" value="RskA_C"/>
</dbReference>
<dbReference type="GO" id="GO:0016989">
    <property type="term" value="F:sigma factor antagonist activity"/>
    <property type="evidence" value="ECO:0007669"/>
    <property type="project" value="TreeGrafter"/>
</dbReference>
<dbReference type="Pfam" id="PF10099">
    <property type="entry name" value="RskA_C"/>
    <property type="match status" value="1"/>
</dbReference>
<keyword evidence="7" id="KW-0804">Transcription</keyword>
<dbReference type="Pfam" id="PF22618">
    <property type="entry name" value="RskA_N"/>
    <property type="match status" value="1"/>
</dbReference>
<dbReference type="InterPro" id="IPR053877">
    <property type="entry name" value="RskA_N"/>
</dbReference>
<proteinExistence type="predicted"/>
<evidence type="ECO:0000256" key="7">
    <source>
        <dbReference type="ARBA" id="ARBA00023163"/>
    </source>
</evidence>
<feature type="transmembrane region" description="Helical" evidence="10">
    <location>
        <begin position="108"/>
        <end position="129"/>
    </location>
</feature>
<evidence type="ECO:0000256" key="5">
    <source>
        <dbReference type="ARBA" id="ARBA00023015"/>
    </source>
</evidence>
<evidence type="ECO:0000259" key="11">
    <source>
        <dbReference type="Pfam" id="PF10099"/>
    </source>
</evidence>
<comment type="subcellular location">
    <subcellularLocation>
        <location evidence="1">Cell membrane</location>
        <topology evidence="1">Single-pass membrane protein</topology>
    </subcellularLocation>
</comment>
<keyword evidence="4 10" id="KW-1133">Transmembrane helix</keyword>